<sequence>MGFPVKKLWLAAASSAGVKDGKRGARTGLLKLRDEIQSCGYEDVQVMWDMMMRTTESKLMITTPLPHDNNNNNNNNNNNKPPKQRPFWRVFVWSSSNHKTSQSAAL</sequence>
<organism evidence="2 3">
    <name type="scientific">Cuscuta australis</name>
    <dbReference type="NCBI Taxonomy" id="267555"/>
    <lineage>
        <taxon>Eukaryota</taxon>
        <taxon>Viridiplantae</taxon>
        <taxon>Streptophyta</taxon>
        <taxon>Embryophyta</taxon>
        <taxon>Tracheophyta</taxon>
        <taxon>Spermatophyta</taxon>
        <taxon>Magnoliopsida</taxon>
        <taxon>eudicotyledons</taxon>
        <taxon>Gunneridae</taxon>
        <taxon>Pentapetalae</taxon>
        <taxon>asterids</taxon>
        <taxon>lamiids</taxon>
        <taxon>Solanales</taxon>
        <taxon>Convolvulaceae</taxon>
        <taxon>Cuscuteae</taxon>
        <taxon>Cuscuta</taxon>
        <taxon>Cuscuta subgen. Grammica</taxon>
        <taxon>Cuscuta sect. Cleistogrammica</taxon>
    </lineage>
</organism>
<proteinExistence type="predicted"/>
<evidence type="ECO:0000256" key="1">
    <source>
        <dbReference type="SAM" id="MobiDB-lite"/>
    </source>
</evidence>
<dbReference type="PANTHER" id="PTHR33181:SF19">
    <property type="entry name" value="OS04G0658200 PROTEIN"/>
    <property type="match status" value="1"/>
</dbReference>
<evidence type="ECO:0000313" key="2">
    <source>
        <dbReference type="EMBL" id="RAL50009.1"/>
    </source>
</evidence>
<keyword evidence="3" id="KW-1185">Reference proteome</keyword>
<protein>
    <submittedName>
        <fullName evidence="2">Uncharacterized protein</fullName>
    </submittedName>
</protein>
<comment type="caution">
    <text evidence="2">The sequence shown here is derived from an EMBL/GenBank/DDBJ whole genome shotgun (WGS) entry which is preliminary data.</text>
</comment>
<feature type="compositionally biased region" description="Low complexity" evidence="1">
    <location>
        <begin position="69"/>
        <end position="79"/>
    </location>
</feature>
<gene>
    <name evidence="2" type="ORF">DM860_016785</name>
</gene>
<accession>A0A328E074</accession>
<name>A0A328E074_9ASTE</name>
<evidence type="ECO:0000313" key="3">
    <source>
        <dbReference type="Proteomes" id="UP000249390"/>
    </source>
</evidence>
<dbReference type="PANTHER" id="PTHR33181">
    <property type="entry name" value="OS01G0778500 PROTEIN"/>
    <property type="match status" value="1"/>
</dbReference>
<dbReference type="AlphaFoldDB" id="A0A328E074"/>
<dbReference type="Proteomes" id="UP000249390">
    <property type="component" value="Unassembled WGS sequence"/>
</dbReference>
<dbReference type="EMBL" id="NQVE01000072">
    <property type="protein sequence ID" value="RAL50009.1"/>
    <property type="molecule type" value="Genomic_DNA"/>
</dbReference>
<feature type="region of interest" description="Disordered" evidence="1">
    <location>
        <begin position="62"/>
        <end position="91"/>
    </location>
</feature>
<reference evidence="2 3" key="1">
    <citation type="submission" date="2018-06" db="EMBL/GenBank/DDBJ databases">
        <title>The Genome of Cuscuta australis (Dodder) Provides Insight into the Evolution of Plant Parasitism.</title>
        <authorList>
            <person name="Liu H."/>
        </authorList>
    </citation>
    <scope>NUCLEOTIDE SEQUENCE [LARGE SCALE GENOMIC DNA]</scope>
    <source>
        <strain evidence="3">cv. Yunnan</strain>
        <tissue evidence="2">Vines</tissue>
    </source>
</reference>